<feature type="transmembrane region" description="Helical" evidence="8">
    <location>
        <begin position="71"/>
        <end position="96"/>
    </location>
</feature>
<evidence type="ECO:0000256" key="7">
    <source>
        <dbReference type="SAM" id="MobiDB-lite"/>
    </source>
</evidence>
<protein>
    <recommendedName>
        <fullName evidence="9">Sodium/calcium exchanger membrane region domain-containing protein</fullName>
    </recommendedName>
</protein>
<evidence type="ECO:0000256" key="6">
    <source>
        <dbReference type="ARBA" id="ARBA00023136"/>
    </source>
</evidence>
<feature type="transmembrane region" description="Helical" evidence="8">
    <location>
        <begin position="135"/>
        <end position="154"/>
    </location>
</feature>
<feature type="transmembrane region" description="Helical" evidence="8">
    <location>
        <begin position="102"/>
        <end position="123"/>
    </location>
</feature>
<keyword evidence="3" id="KW-0050">Antiport</keyword>
<feature type="region of interest" description="Disordered" evidence="7">
    <location>
        <begin position="256"/>
        <end position="284"/>
    </location>
</feature>
<feature type="transmembrane region" description="Helical" evidence="8">
    <location>
        <begin position="30"/>
        <end position="50"/>
    </location>
</feature>
<dbReference type="InterPro" id="IPR044880">
    <property type="entry name" value="NCX_ion-bd_dom_sf"/>
</dbReference>
<dbReference type="Proteomes" id="UP000626109">
    <property type="component" value="Unassembled WGS sequence"/>
</dbReference>
<dbReference type="PANTHER" id="PTHR10846:SF8">
    <property type="entry name" value="INNER MEMBRANE PROTEIN YRBG"/>
    <property type="match status" value="1"/>
</dbReference>
<reference evidence="10" key="1">
    <citation type="submission" date="2021-02" db="EMBL/GenBank/DDBJ databases">
        <authorList>
            <person name="Dougan E. K."/>
            <person name="Rhodes N."/>
            <person name="Thang M."/>
            <person name="Chan C."/>
        </authorList>
    </citation>
    <scope>NUCLEOTIDE SEQUENCE</scope>
</reference>
<dbReference type="AlphaFoldDB" id="A0A813JZ54"/>
<dbReference type="Gene3D" id="1.20.1420.30">
    <property type="entry name" value="NCX, central ion-binding region"/>
    <property type="match status" value="1"/>
</dbReference>
<feature type="transmembrane region" description="Helical" evidence="8">
    <location>
        <begin position="166"/>
        <end position="185"/>
    </location>
</feature>
<dbReference type="GO" id="GO:0008273">
    <property type="term" value="F:calcium, potassium:sodium antiporter activity"/>
    <property type="evidence" value="ECO:0007669"/>
    <property type="project" value="TreeGrafter"/>
</dbReference>
<feature type="domain" description="Sodium/calcium exchanger membrane region" evidence="9">
    <location>
        <begin position="37"/>
        <end position="177"/>
    </location>
</feature>
<evidence type="ECO:0000313" key="11">
    <source>
        <dbReference type="Proteomes" id="UP000626109"/>
    </source>
</evidence>
<dbReference type="GO" id="GO:0005886">
    <property type="term" value="C:plasma membrane"/>
    <property type="evidence" value="ECO:0007669"/>
    <property type="project" value="TreeGrafter"/>
</dbReference>
<keyword evidence="6 8" id="KW-0472">Membrane</keyword>
<gene>
    <name evidence="10" type="ORF">PGLA2088_LOCUS25581</name>
</gene>
<accession>A0A813JZ54</accession>
<evidence type="ECO:0000259" key="9">
    <source>
        <dbReference type="Pfam" id="PF01699"/>
    </source>
</evidence>
<keyword evidence="4 8" id="KW-0812">Transmembrane</keyword>
<dbReference type="EMBL" id="CAJNNW010026787">
    <property type="protein sequence ID" value="CAE8687725.1"/>
    <property type="molecule type" value="Genomic_DNA"/>
</dbReference>
<sequence>MSDGGSVLGMIFGAADCGGPFDCVLSIDRYGIILWILFLVYLVKVLGVLCERYFIEALEEFKHRLGMSDDVAGACIFAPGSSAPEVFTNLVATFFIVGEGGVGAIIGSLVYNVLIMIGLPAICAPHDLKIWWYPVARDVVVFTISVAELLAILYDDKVETWEAGVMVGTYILYTIFMKFNAAFVLKMGLQQETEVQEIDVSVSRPKKIKEQEEMQPALIHVLHYDYDNLKIAPPDLNLKIAPLGVPDLNLKIAPPDLNLDDADDAEDTDPFPAPGPSHNSPSGW</sequence>
<dbReference type="Pfam" id="PF01699">
    <property type="entry name" value="Na_Ca_ex"/>
    <property type="match status" value="1"/>
</dbReference>
<evidence type="ECO:0000256" key="4">
    <source>
        <dbReference type="ARBA" id="ARBA00022692"/>
    </source>
</evidence>
<organism evidence="10 11">
    <name type="scientific">Polarella glacialis</name>
    <name type="common">Dinoflagellate</name>
    <dbReference type="NCBI Taxonomy" id="89957"/>
    <lineage>
        <taxon>Eukaryota</taxon>
        <taxon>Sar</taxon>
        <taxon>Alveolata</taxon>
        <taxon>Dinophyceae</taxon>
        <taxon>Suessiales</taxon>
        <taxon>Suessiaceae</taxon>
        <taxon>Polarella</taxon>
    </lineage>
</organism>
<evidence type="ECO:0000256" key="2">
    <source>
        <dbReference type="ARBA" id="ARBA00005364"/>
    </source>
</evidence>
<evidence type="ECO:0000256" key="8">
    <source>
        <dbReference type="SAM" id="Phobius"/>
    </source>
</evidence>
<evidence type="ECO:0000256" key="3">
    <source>
        <dbReference type="ARBA" id="ARBA00022449"/>
    </source>
</evidence>
<proteinExistence type="inferred from homology"/>
<name>A0A813JZ54_POLGL</name>
<feature type="compositionally biased region" description="Acidic residues" evidence="7">
    <location>
        <begin position="258"/>
        <end position="269"/>
    </location>
</feature>
<comment type="caution">
    <text evidence="10">The sequence shown here is derived from an EMBL/GenBank/DDBJ whole genome shotgun (WGS) entry which is preliminary data.</text>
</comment>
<evidence type="ECO:0000256" key="5">
    <source>
        <dbReference type="ARBA" id="ARBA00022989"/>
    </source>
</evidence>
<keyword evidence="5 8" id="KW-1133">Transmembrane helix</keyword>
<evidence type="ECO:0000256" key="1">
    <source>
        <dbReference type="ARBA" id="ARBA00004141"/>
    </source>
</evidence>
<comment type="similarity">
    <text evidence="2">Belongs to the Ca(2+):cation antiporter (CaCA) (TC 2.A.19) family. SLC24A subfamily.</text>
</comment>
<keyword evidence="3" id="KW-0813">Transport</keyword>
<dbReference type="PANTHER" id="PTHR10846">
    <property type="entry name" value="SODIUM/POTASSIUM/CALCIUM EXCHANGER"/>
    <property type="match status" value="1"/>
</dbReference>
<evidence type="ECO:0000313" key="10">
    <source>
        <dbReference type="EMBL" id="CAE8687725.1"/>
    </source>
</evidence>
<dbReference type="GO" id="GO:0005262">
    <property type="term" value="F:calcium channel activity"/>
    <property type="evidence" value="ECO:0007669"/>
    <property type="project" value="TreeGrafter"/>
</dbReference>
<dbReference type="InterPro" id="IPR004481">
    <property type="entry name" value="K/Na/Ca-exchanger"/>
</dbReference>
<dbReference type="InterPro" id="IPR004837">
    <property type="entry name" value="NaCa_Exmemb"/>
</dbReference>
<dbReference type="GO" id="GO:0006874">
    <property type="term" value="P:intracellular calcium ion homeostasis"/>
    <property type="evidence" value="ECO:0007669"/>
    <property type="project" value="TreeGrafter"/>
</dbReference>
<comment type="subcellular location">
    <subcellularLocation>
        <location evidence="1">Membrane</location>
        <topology evidence="1">Multi-pass membrane protein</topology>
    </subcellularLocation>
</comment>